<comment type="subcellular location">
    <subcellularLocation>
        <location evidence="6">Cytoplasm</location>
    </subcellularLocation>
</comment>
<gene>
    <name evidence="6" type="primary">rsmH</name>
    <name evidence="8" type="ORF">Cflav_PD5194</name>
</gene>
<feature type="binding site" evidence="6">
    <location>
        <position position="154"/>
    </location>
    <ligand>
        <name>S-adenosyl-L-methionine</name>
        <dbReference type="ChEBI" id="CHEBI:59789"/>
    </ligand>
</feature>
<evidence type="ECO:0000256" key="4">
    <source>
        <dbReference type="ARBA" id="ARBA00022679"/>
    </source>
</evidence>
<dbReference type="PANTHER" id="PTHR11265:SF0">
    <property type="entry name" value="12S RRNA N4-METHYLCYTIDINE METHYLTRANSFERASE"/>
    <property type="match status" value="1"/>
</dbReference>
<keyword evidence="4 6" id="KW-0808">Transferase</keyword>
<reference evidence="8 9" key="1">
    <citation type="journal article" date="2011" name="J. Bacteriol.">
        <title>Genome sequence of 'Pedosphaera parvula' Ellin514, an aerobic Verrucomicrobial isolate from pasture soil.</title>
        <authorList>
            <person name="Kant R."/>
            <person name="van Passel M.W."/>
            <person name="Sangwan P."/>
            <person name="Palva A."/>
            <person name="Lucas S."/>
            <person name="Copeland A."/>
            <person name="Lapidus A."/>
            <person name="Glavina Del Rio T."/>
            <person name="Dalin E."/>
            <person name="Tice H."/>
            <person name="Bruce D."/>
            <person name="Goodwin L."/>
            <person name="Pitluck S."/>
            <person name="Chertkov O."/>
            <person name="Larimer F.W."/>
            <person name="Land M.L."/>
            <person name="Hauser L."/>
            <person name="Brettin T.S."/>
            <person name="Detter J.C."/>
            <person name="Han S."/>
            <person name="de Vos W.M."/>
            <person name="Janssen P.H."/>
            <person name="Smidt H."/>
        </authorList>
    </citation>
    <scope>NUCLEOTIDE SEQUENCE [LARGE SCALE GENOMIC DNA]</scope>
    <source>
        <strain evidence="8 9">Ellin514</strain>
    </source>
</reference>
<dbReference type="Gene3D" id="1.10.150.170">
    <property type="entry name" value="Putative methyltransferase TM0872, insert domain"/>
    <property type="match status" value="1"/>
</dbReference>
<dbReference type="HAMAP" id="MF_01007">
    <property type="entry name" value="16SrRNA_methyltr_H"/>
    <property type="match status" value="1"/>
</dbReference>
<dbReference type="GO" id="GO:0005737">
    <property type="term" value="C:cytoplasm"/>
    <property type="evidence" value="ECO:0007669"/>
    <property type="project" value="UniProtKB-SubCell"/>
</dbReference>
<dbReference type="PIRSF" id="PIRSF004486">
    <property type="entry name" value="MraW"/>
    <property type="match status" value="1"/>
</dbReference>
<dbReference type="Proteomes" id="UP000003688">
    <property type="component" value="Unassembled WGS sequence"/>
</dbReference>
<comment type="function">
    <text evidence="6">Specifically methylates the N4 position of cytidine in position 1402 (C1402) of 16S rRNA.</text>
</comment>
<dbReference type="Pfam" id="PF01795">
    <property type="entry name" value="Methyltransf_5"/>
    <property type="match status" value="1"/>
</dbReference>
<comment type="catalytic activity">
    <reaction evidence="6">
        <text>cytidine(1402) in 16S rRNA + S-adenosyl-L-methionine = N(4)-methylcytidine(1402) in 16S rRNA + S-adenosyl-L-homocysteine + H(+)</text>
        <dbReference type="Rhea" id="RHEA:42928"/>
        <dbReference type="Rhea" id="RHEA-COMP:10286"/>
        <dbReference type="Rhea" id="RHEA-COMP:10287"/>
        <dbReference type="ChEBI" id="CHEBI:15378"/>
        <dbReference type="ChEBI" id="CHEBI:57856"/>
        <dbReference type="ChEBI" id="CHEBI:59789"/>
        <dbReference type="ChEBI" id="CHEBI:74506"/>
        <dbReference type="ChEBI" id="CHEBI:82748"/>
        <dbReference type="EC" id="2.1.1.199"/>
    </reaction>
</comment>
<evidence type="ECO:0000256" key="6">
    <source>
        <dbReference type="HAMAP-Rule" id="MF_01007"/>
    </source>
</evidence>
<dbReference type="EMBL" id="ABOX02000004">
    <property type="protein sequence ID" value="EEF62559.1"/>
    <property type="molecule type" value="Genomic_DNA"/>
</dbReference>
<evidence type="ECO:0000256" key="1">
    <source>
        <dbReference type="ARBA" id="ARBA00010396"/>
    </source>
</evidence>
<feature type="binding site" evidence="6">
    <location>
        <position position="103"/>
    </location>
    <ligand>
        <name>S-adenosyl-L-methionine</name>
        <dbReference type="ChEBI" id="CHEBI:59789"/>
    </ligand>
</feature>
<feature type="region of interest" description="Disordered" evidence="7">
    <location>
        <begin position="1"/>
        <end position="24"/>
    </location>
</feature>
<sequence>MNPESTPASPHKRRVRYSGRHPRRFEEKYKELNPERYGAEVQKIIESGKTPAGSHRSICVREIMEVLAPKPGEIAVDATLGYGGHALEILRAIQPGGRLVGLDVDPMEMPKTETRLRSVGAPAESLIIRRSNFAGLPQVLAGEGIPGADIILADLGLSSMQIDNPARGFTFKFEGPLDLRLNPERGRPASALLATLKEPELIRILQDNADEPDAGLLAKGILQAQLRYPITTTTGLAEVIREAFRSAHRNKTKDEANTSIRRVFQALRIAVNDEFGALDMFLRNLPGCSNSGGRVAILTFHSGEDRRVKKAFQDGKRAGVYSSIAEEIIRPSREETRSNPRASSAKLRWAIRA</sequence>
<dbReference type="InterPro" id="IPR029063">
    <property type="entry name" value="SAM-dependent_MTases_sf"/>
</dbReference>
<dbReference type="PANTHER" id="PTHR11265">
    <property type="entry name" value="S-ADENOSYL-METHYLTRANSFERASE MRAW"/>
    <property type="match status" value="1"/>
</dbReference>
<evidence type="ECO:0000256" key="7">
    <source>
        <dbReference type="SAM" id="MobiDB-lite"/>
    </source>
</evidence>
<dbReference type="RefSeq" id="WP_007413439.1">
    <property type="nucleotide sequence ID" value="NZ_ABOX02000004.1"/>
</dbReference>
<comment type="similarity">
    <text evidence="1 6">Belongs to the methyltransferase superfamily. RsmH family.</text>
</comment>
<keyword evidence="2 6" id="KW-0698">rRNA processing</keyword>
<dbReference type="SUPFAM" id="SSF53335">
    <property type="entry name" value="S-adenosyl-L-methionine-dependent methyltransferases"/>
    <property type="match status" value="1"/>
</dbReference>
<proteinExistence type="inferred from homology"/>
<dbReference type="AlphaFoldDB" id="B9XC91"/>
<evidence type="ECO:0000313" key="8">
    <source>
        <dbReference type="EMBL" id="EEF62559.1"/>
    </source>
</evidence>
<dbReference type="OrthoDB" id="9806637at2"/>
<keyword evidence="9" id="KW-1185">Reference proteome</keyword>
<comment type="caution">
    <text evidence="8">The sequence shown here is derived from an EMBL/GenBank/DDBJ whole genome shotgun (WGS) entry which is preliminary data.</text>
</comment>
<accession>B9XC91</accession>
<dbReference type="EC" id="2.1.1.199" evidence="6"/>
<feature type="binding site" evidence="6">
    <location>
        <position position="133"/>
    </location>
    <ligand>
        <name>S-adenosyl-L-methionine</name>
        <dbReference type="ChEBI" id="CHEBI:59789"/>
    </ligand>
</feature>
<name>B9XC91_PEDPL</name>
<feature type="binding site" evidence="6">
    <location>
        <position position="161"/>
    </location>
    <ligand>
        <name>S-adenosyl-L-methionine</name>
        <dbReference type="ChEBI" id="CHEBI:59789"/>
    </ligand>
</feature>
<evidence type="ECO:0000256" key="3">
    <source>
        <dbReference type="ARBA" id="ARBA00022603"/>
    </source>
</evidence>
<keyword evidence="3 6" id="KW-0489">Methyltransferase</keyword>
<dbReference type="NCBIfam" id="TIGR00006">
    <property type="entry name" value="16S rRNA (cytosine(1402)-N(4))-methyltransferase RsmH"/>
    <property type="match status" value="1"/>
</dbReference>
<evidence type="ECO:0000256" key="2">
    <source>
        <dbReference type="ARBA" id="ARBA00022552"/>
    </source>
</evidence>
<organism evidence="8 9">
    <name type="scientific">Pedosphaera parvula (strain Ellin514)</name>
    <dbReference type="NCBI Taxonomy" id="320771"/>
    <lineage>
        <taxon>Bacteria</taxon>
        <taxon>Pseudomonadati</taxon>
        <taxon>Verrucomicrobiota</taxon>
        <taxon>Pedosphaerae</taxon>
        <taxon>Pedosphaerales</taxon>
        <taxon>Pedosphaeraceae</taxon>
        <taxon>Pedosphaera</taxon>
    </lineage>
</organism>
<evidence type="ECO:0000256" key="5">
    <source>
        <dbReference type="ARBA" id="ARBA00022691"/>
    </source>
</evidence>
<dbReference type="InterPro" id="IPR002903">
    <property type="entry name" value="RsmH"/>
</dbReference>
<dbReference type="Gene3D" id="3.40.50.150">
    <property type="entry name" value="Vaccinia Virus protein VP39"/>
    <property type="match status" value="1"/>
</dbReference>
<dbReference type="GO" id="GO:0071424">
    <property type="term" value="F:rRNA (cytosine-N4-)-methyltransferase activity"/>
    <property type="evidence" value="ECO:0007669"/>
    <property type="project" value="UniProtKB-UniRule"/>
</dbReference>
<protein>
    <recommendedName>
        <fullName evidence="6">Ribosomal RNA small subunit methyltransferase H</fullName>
        <ecNumber evidence="6">2.1.1.199</ecNumber>
    </recommendedName>
    <alternativeName>
        <fullName evidence="6">16S rRNA m(4)C1402 methyltransferase</fullName>
    </alternativeName>
    <alternativeName>
        <fullName evidence="6">rRNA (cytosine-N(4)-)-methyltransferase RsmH</fullName>
    </alternativeName>
</protein>
<keyword evidence="6" id="KW-0963">Cytoplasm</keyword>
<dbReference type="STRING" id="320771.Cflav_PD5194"/>
<keyword evidence="5 6" id="KW-0949">S-adenosyl-L-methionine</keyword>
<dbReference type="InterPro" id="IPR023397">
    <property type="entry name" value="SAM-dep_MeTrfase_MraW_recog"/>
</dbReference>
<feature type="compositionally biased region" description="Basic residues" evidence="7">
    <location>
        <begin position="10"/>
        <end position="23"/>
    </location>
</feature>
<dbReference type="GO" id="GO:0070475">
    <property type="term" value="P:rRNA base methylation"/>
    <property type="evidence" value="ECO:0007669"/>
    <property type="project" value="UniProtKB-UniRule"/>
</dbReference>
<feature type="binding site" evidence="6">
    <location>
        <begin position="83"/>
        <end position="85"/>
    </location>
    <ligand>
        <name>S-adenosyl-L-methionine</name>
        <dbReference type="ChEBI" id="CHEBI:59789"/>
    </ligand>
</feature>
<dbReference type="SUPFAM" id="SSF81799">
    <property type="entry name" value="Putative methyltransferase TM0872, insert domain"/>
    <property type="match status" value="1"/>
</dbReference>
<evidence type="ECO:0000313" key="9">
    <source>
        <dbReference type="Proteomes" id="UP000003688"/>
    </source>
</evidence>